<feature type="domain" description="Ketoreductase" evidence="11">
    <location>
        <begin position="6"/>
        <end position="184"/>
    </location>
</feature>
<evidence type="ECO:0000256" key="7">
    <source>
        <dbReference type="ARBA" id="ARBA00048508"/>
    </source>
</evidence>
<keyword evidence="9 10" id="KW-0521">NADP</keyword>
<keyword evidence="10" id="KW-0443">Lipid metabolism</keyword>
<dbReference type="RefSeq" id="WP_087031911.1">
    <property type="nucleotide sequence ID" value="NZ_FJNE01000002.1"/>
</dbReference>
<evidence type="ECO:0000313" key="12">
    <source>
        <dbReference type="EMBL" id="CZQ87293.1"/>
    </source>
</evidence>
<comment type="similarity">
    <text evidence="2 10">Belongs to the short-chain dehydrogenases/reductases (SDR) family.</text>
</comment>
<dbReference type="PROSITE" id="PS00061">
    <property type="entry name" value="ADH_SHORT"/>
    <property type="match status" value="1"/>
</dbReference>
<feature type="binding site" evidence="9">
    <location>
        <begin position="153"/>
        <end position="157"/>
    </location>
    <ligand>
        <name>NADP(+)</name>
        <dbReference type="ChEBI" id="CHEBI:58349"/>
    </ligand>
</feature>
<dbReference type="PANTHER" id="PTHR42879">
    <property type="entry name" value="3-OXOACYL-(ACYL-CARRIER-PROTEIN) REDUCTASE"/>
    <property type="match status" value="1"/>
</dbReference>
<comment type="pathway">
    <text evidence="1 10">Lipid metabolism; fatty acid biosynthesis.</text>
</comment>
<dbReference type="InterPro" id="IPR050259">
    <property type="entry name" value="SDR"/>
</dbReference>
<keyword evidence="13" id="KW-1185">Reference proteome</keyword>
<dbReference type="InterPro" id="IPR011284">
    <property type="entry name" value="3oxo_ACP_reduc"/>
</dbReference>
<dbReference type="InterPro" id="IPR036291">
    <property type="entry name" value="NAD(P)-bd_dom_sf"/>
</dbReference>
<dbReference type="Gene3D" id="3.40.50.720">
    <property type="entry name" value="NAD(P)-binding Rossmann-like Domain"/>
    <property type="match status" value="1"/>
</dbReference>
<dbReference type="GO" id="GO:0051287">
    <property type="term" value="F:NAD binding"/>
    <property type="evidence" value="ECO:0007669"/>
    <property type="project" value="UniProtKB-UniRule"/>
</dbReference>
<dbReference type="Pfam" id="PF13561">
    <property type="entry name" value="adh_short_C2"/>
    <property type="match status" value="1"/>
</dbReference>
<accession>A0A143YEX0</accession>
<proteinExistence type="inferred from homology"/>
<evidence type="ECO:0000256" key="10">
    <source>
        <dbReference type="RuleBase" id="RU366074"/>
    </source>
</evidence>
<evidence type="ECO:0000256" key="4">
    <source>
        <dbReference type="ARBA" id="ARBA00022832"/>
    </source>
</evidence>
<dbReference type="SMART" id="SM00822">
    <property type="entry name" value="PKS_KR"/>
    <property type="match status" value="1"/>
</dbReference>
<keyword evidence="10" id="KW-0444">Lipid biosynthesis</keyword>
<dbReference type="PANTHER" id="PTHR42879:SF2">
    <property type="entry name" value="3-OXOACYL-[ACYL-CARRIER-PROTEIN] REDUCTASE FABG"/>
    <property type="match status" value="1"/>
</dbReference>
<evidence type="ECO:0000256" key="5">
    <source>
        <dbReference type="ARBA" id="ARBA00023002"/>
    </source>
</evidence>
<evidence type="ECO:0000256" key="3">
    <source>
        <dbReference type="ARBA" id="ARBA00012948"/>
    </source>
</evidence>
<feature type="binding site" evidence="9">
    <location>
        <begin position="12"/>
        <end position="15"/>
    </location>
    <ligand>
        <name>NADP(+)</name>
        <dbReference type="ChEBI" id="CHEBI:58349"/>
    </ligand>
</feature>
<dbReference type="EMBL" id="FJNE01000002">
    <property type="protein sequence ID" value="CZQ87293.1"/>
    <property type="molecule type" value="Genomic_DNA"/>
</dbReference>
<evidence type="ECO:0000259" key="11">
    <source>
        <dbReference type="SMART" id="SM00822"/>
    </source>
</evidence>
<dbReference type="InterPro" id="IPR020904">
    <property type="entry name" value="Sc_DH/Rdtase_CS"/>
</dbReference>
<evidence type="ECO:0000256" key="8">
    <source>
        <dbReference type="PIRSR" id="PIRSR611284-1"/>
    </source>
</evidence>
<evidence type="ECO:0000256" key="2">
    <source>
        <dbReference type="ARBA" id="ARBA00006484"/>
    </source>
</evidence>
<keyword evidence="4 10" id="KW-0276">Fatty acid metabolism</keyword>
<dbReference type="FunFam" id="3.40.50.720:FF:000173">
    <property type="entry name" value="3-oxoacyl-[acyl-carrier protein] reductase"/>
    <property type="match status" value="1"/>
</dbReference>
<feature type="binding site" evidence="9">
    <location>
        <position position="186"/>
    </location>
    <ligand>
        <name>NADP(+)</name>
        <dbReference type="ChEBI" id="CHEBI:58349"/>
    </ligand>
</feature>
<dbReference type="InterPro" id="IPR057326">
    <property type="entry name" value="KR_dom"/>
</dbReference>
<comment type="catalytic activity">
    <reaction evidence="7 10">
        <text>a (3R)-hydroxyacyl-[ACP] + NADP(+) = a 3-oxoacyl-[ACP] + NADPH + H(+)</text>
        <dbReference type="Rhea" id="RHEA:17397"/>
        <dbReference type="Rhea" id="RHEA-COMP:9916"/>
        <dbReference type="Rhea" id="RHEA-COMP:9945"/>
        <dbReference type="ChEBI" id="CHEBI:15378"/>
        <dbReference type="ChEBI" id="CHEBI:57783"/>
        <dbReference type="ChEBI" id="CHEBI:58349"/>
        <dbReference type="ChEBI" id="CHEBI:78776"/>
        <dbReference type="ChEBI" id="CHEBI:78827"/>
        <dbReference type="EC" id="1.1.1.100"/>
    </reaction>
</comment>
<organism evidence="12 13">
    <name type="scientific">Trichococcus palustris</name>
    <dbReference type="NCBI Taxonomy" id="140314"/>
    <lineage>
        <taxon>Bacteria</taxon>
        <taxon>Bacillati</taxon>
        <taxon>Bacillota</taxon>
        <taxon>Bacilli</taxon>
        <taxon>Lactobacillales</taxon>
        <taxon>Carnobacteriaceae</taxon>
        <taxon>Trichococcus</taxon>
    </lineage>
</organism>
<evidence type="ECO:0000256" key="6">
    <source>
        <dbReference type="ARBA" id="ARBA00023160"/>
    </source>
</evidence>
<comment type="subunit">
    <text evidence="10">Homotetramer.</text>
</comment>
<dbReference type="NCBIfam" id="TIGR01830">
    <property type="entry name" value="3oxo_ACP_reduc"/>
    <property type="match status" value="1"/>
</dbReference>
<dbReference type="NCBIfam" id="NF005559">
    <property type="entry name" value="PRK07231.1"/>
    <property type="match status" value="1"/>
</dbReference>
<dbReference type="PRINTS" id="PR00080">
    <property type="entry name" value="SDRFAMILY"/>
</dbReference>
<keyword evidence="6 10" id="KW-0275">Fatty acid biosynthesis</keyword>
<feature type="active site" description="Proton acceptor" evidence="8">
    <location>
        <position position="153"/>
    </location>
</feature>
<feature type="binding site" evidence="9">
    <location>
        <position position="88"/>
    </location>
    <ligand>
        <name>NADP(+)</name>
        <dbReference type="ChEBI" id="CHEBI:58349"/>
    </ligand>
</feature>
<evidence type="ECO:0000256" key="1">
    <source>
        <dbReference type="ARBA" id="ARBA00005194"/>
    </source>
</evidence>
<gene>
    <name evidence="12" type="ORF">Tpal_877</name>
</gene>
<dbReference type="InterPro" id="IPR002347">
    <property type="entry name" value="SDR_fam"/>
</dbReference>
<dbReference type="UniPathway" id="UPA00094"/>
<dbReference type="SUPFAM" id="SSF51735">
    <property type="entry name" value="NAD(P)-binding Rossmann-fold domains"/>
    <property type="match status" value="1"/>
</dbReference>
<evidence type="ECO:0000313" key="13">
    <source>
        <dbReference type="Proteomes" id="UP000242754"/>
    </source>
</evidence>
<dbReference type="STRING" id="140314.SAMN04488076_10581"/>
<protein>
    <recommendedName>
        <fullName evidence="3 10">3-oxoacyl-[acyl-carrier-protein] reductase</fullName>
        <ecNumber evidence="3 10">1.1.1.100</ecNumber>
    </recommendedName>
</protein>
<dbReference type="Proteomes" id="UP000242754">
    <property type="component" value="Unassembled WGS sequence"/>
</dbReference>
<sequence>MDLKGKTVIVTGSSRGIGEAIAEAYAKRGANIVLNARKPIAEEKVAHLESFGVIVKTILGDVSEFETAKEIVSQTKELFGSVDVLVNNAGITRDKLIMRMDEEDFDATYQVNLKGTFNMIRHALPIMLKQRSGSIINLSSIAGETGNIGQANYAASKAGIIGLTKSVAREAATRGITCNAIAPGFIETEMTDVLSEKIQEQMLTQIPLKRFGKAEEVANTAVFLSENTYITGQTISVNGGMYM</sequence>
<name>A0A143YEX0_9LACT</name>
<comment type="function">
    <text evidence="10">Catalyzes the NADPH-dependent reduction of beta-ketoacyl-ACP substrates to beta-hydroxyacyl-ACP products, the first reductive step in the elongation cycle of fatty acid biosynthesis.</text>
</comment>
<dbReference type="CDD" id="cd05333">
    <property type="entry name" value="BKR_SDR_c"/>
    <property type="match status" value="1"/>
</dbReference>
<dbReference type="NCBIfam" id="NF009466">
    <property type="entry name" value="PRK12826.1-2"/>
    <property type="match status" value="1"/>
</dbReference>
<dbReference type="AlphaFoldDB" id="A0A143YEX0"/>
<keyword evidence="5 10" id="KW-0560">Oxidoreductase</keyword>
<reference evidence="12 13" key="1">
    <citation type="submission" date="2016-02" db="EMBL/GenBank/DDBJ databases">
        <authorList>
            <person name="Wen L."/>
            <person name="He K."/>
            <person name="Yang H."/>
        </authorList>
    </citation>
    <scope>NUCLEOTIDE SEQUENCE [LARGE SCALE GENOMIC DNA]</scope>
    <source>
        <strain evidence="12">Trichococcus palustris</strain>
    </source>
</reference>
<dbReference type="PRINTS" id="PR00081">
    <property type="entry name" value="GDHRDH"/>
</dbReference>
<dbReference type="GO" id="GO:0006633">
    <property type="term" value="P:fatty acid biosynthetic process"/>
    <property type="evidence" value="ECO:0007669"/>
    <property type="project" value="UniProtKB-UniPathway"/>
</dbReference>
<evidence type="ECO:0000256" key="9">
    <source>
        <dbReference type="PIRSR" id="PIRSR611284-2"/>
    </source>
</evidence>
<dbReference type="GO" id="GO:0004316">
    <property type="term" value="F:3-oxoacyl-[acyl-carrier-protein] reductase (NADPH) activity"/>
    <property type="evidence" value="ECO:0007669"/>
    <property type="project" value="UniProtKB-UniRule"/>
</dbReference>
<dbReference type="EC" id="1.1.1.100" evidence="3 10"/>
<dbReference type="OrthoDB" id="9803333at2"/>